<dbReference type="SUPFAM" id="SSF74653">
    <property type="entry name" value="TolA/TonB C-terminal domain"/>
    <property type="match status" value="1"/>
</dbReference>
<sequence length="378" mass="42195">MKSFFLLITCLFGSAVPTMGQCTVSKDAYGQVITTCQVANFPAENAPLNKQLIFLGSEFASFPVWQRGRIRLDQSGQDQACLIAYNLVSNEVRCRFEGDPTEKTVSPYSFVINGVEYVRQLKKVLGVNYTLYTTVLNSGETKLLKSLKGRFVKMPVRNGYDKDNPFAGYFQVDQQYFIQKGDSAPQPISLTKNALLTALEEEREILDAKLSKRQLTPEEVIEVAGLYDSLRVLTLRNSTSLATDAGLKDLLRAHIKYPVQAWNAQVFARVYVGFDITKAGQISNIKLLSPENVGFGFGQEVTTALSKLQGTKPAYEGRYALPVSFMYTAARDKGRVFIPVNTLPDDLLQGRVVLNEVVVNQVMGKDLAKNREVWGYYK</sequence>
<dbReference type="Proteomes" id="UP000441754">
    <property type="component" value="Unassembled WGS sequence"/>
</dbReference>
<name>A0A7K0EQ20_9BACT</name>
<accession>A0A7K0EQ20</accession>
<reference evidence="2 3" key="1">
    <citation type="journal article" date="2018" name="Antonie Van Leeuwenhoek">
        <title>Larkinella terrae sp. nov., isolated from soil on Jeju Island, South Korea.</title>
        <authorList>
            <person name="Ten L.N."/>
            <person name="Jeon J."/>
            <person name="Park S.J."/>
            <person name="Park S."/>
            <person name="Lee S.Y."/>
            <person name="Kim M.K."/>
            <person name="Jung H.Y."/>
        </authorList>
    </citation>
    <scope>NUCLEOTIDE SEQUENCE [LARGE SCALE GENOMIC DNA]</scope>
    <source>
        <strain evidence="2 3">KCTC 52001</strain>
    </source>
</reference>
<protein>
    <recommendedName>
        <fullName evidence="4">TonB C-terminal domain-containing protein</fullName>
    </recommendedName>
</protein>
<evidence type="ECO:0000256" key="1">
    <source>
        <dbReference type="SAM" id="SignalP"/>
    </source>
</evidence>
<dbReference type="AlphaFoldDB" id="A0A7K0EQ20"/>
<gene>
    <name evidence="2" type="ORF">GJJ30_21545</name>
</gene>
<dbReference type="OrthoDB" id="928068at2"/>
<organism evidence="2 3">
    <name type="scientific">Larkinella terrae</name>
    <dbReference type="NCBI Taxonomy" id="2025311"/>
    <lineage>
        <taxon>Bacteria</taxon>
        <taxon>Pseudomonadati</taxon>
        <taxon>Bacteroidota</taxon>
        <taxon>Cytophagia</taxon>
        <taxon>Cytophagales</taxon>
        <taxon>Spirosomataceae</taxon>
        <taxon>Larkinella</taxon>
    </lineage>
</organism>
<feature type="chain" id="PRO_5029843846" description="TonB C-terminal domain-containing protein" evidence="1">
    <location>
        <begin position="21"/>
        <end position="378"/>
    </location>
</feature>
<feature type="signal peptide" evidence="1">
    <location>
        <begin position="1"/>
        <end position="20"/>
    </location>
</feature>
<dbReference type="Gene3D" id="3.30.1150.10">
    <property type="match status" value="1"/>
</dbReference>
<dbReference type="RefSeq" id="WP_154177260.1">
    <property type="nucleotide sequence ID" value="NZ_WJXZ01000013.1"/>
</dbReference>
<proteinExistence type="predicted"/>
<evidence type="ECO:0000313" key="2">
    <source>
        <dbReference type="EMBL" id="MRS63899.1"/>
    </source>
</evidence>
<dbReference type="EMBL" id="WJXZ01000013">
    <property type="protein sequence ID" value="MRS63899.1"/>
    <property type="molecule type" value="Genomic_DNA"/>
</dbReference>
<evidence type="ECO:0008006" key="4">
    <source>
        <dbReference type="Google" id="ProtNLM"/>
    </source>
</evidence>
<evidence type="ECO:0000313" key="3">
    <source>
        <dbReference type="Proteomes" id="UP000441754"/>
    </source>
</evidence>
<keyword evidence="1" id="KW-0732">Signal</keyword>
<keyword evidence="3" id="KW-1185">Reference proteome</keyword>
<comment type="caution">
    <text evidence="2">The sequence shown here is derived from an EMBL/GenBank/DDBJ whole genome shotgun (WGS) entry which is preliminary data.</text>
</comment>